<dbReference type="Proteomes" id="UP000233766">
    <property type="component" value="Unassembled WGS sequence"/>
</dbReference>
<comment type="caution">
    <text evidence="8">The sequence shown here is derived from an EMBL/GenBank/DDBJ whole genome shotgun (WGS) entry which is preliminary data.</text>
</comment>
<keyword evidence="4 8" id="KW-0223">Dioxygenase</keyword>
<dbReference type="GO" id="GO:0046872">
    <property type="term" value="F:metal ion binding"/>
    <property type="evidence" value="ECO:0007669"/>
    <property type="project" value="UniProtKB-KW"/>
</dbReference>
<gene>
    <name evidence="8" type="ORF">ATK86_6709</name>
</gene>
<evidence type="ECO:0000259" key="7">
    <source>
        <dbReference type="Pfam" id="PF02668"/>
    </source>
</evidence>
<evidence type="ECO:0000313" key="8">
    <source>
        <dbReference type="EMBL" id="PKV82223.1"/>
    </source>
</evidence>
<accession>A0A2N3VKT4</accession>
<keyword evidence="6" id="KW-0408">Iron</keyword>
<keyword evidence="9" id="KW-1185">Reference proteome</keyword>
<dbReference type="PANTHER" id="PTHR43779">
    <property type="entry name" value="DIOXYGENASE RV0097-RELATED"/>
    <property type="match status" value="1"/>
</dbReference>
<evidence type="ECO:0000256" key="4">
    <source>
        <dbReference type="ARBA" id="ARBA00022964"/>
    </source>
</evidence>
<name>A0A2N3VKT4_9NOCA</name>
<dbReference type="GO" id="GO:0051213">
    <property type="term" value="F:dioxygenase activity"/>
    <property type="evidence" value="ECO:0007669"/>
    <property type="project" value="UniProtKB-KW"/>
</dbReference>
<dbReference type="InterPro" id="IPR051178">
    <property type="entry name" value="TfdA_dioxygenase"/>
</dbReference>
<dbReference type="OrthoDB" id="581608at2"/>
<evidence type="ECO:0000256" key="2">
    <source>
        <dbReference type="ARBA" id="ARBA00005896"/>
    </source>
</evidence>
<dbReference type="SUPFAM" id="SSF51197">
    <property type="entry name" value="Clavaminate synthase-like"/>
    <property type="match status" value="1"/>
</dbReference>
<dbReference type="AlphaFoldDB" id="A0A2N3VKT4"/>
<comment type="similarity">
    <text evidence="2">Belongs to the TfdA dioxygenase family.</text>
</comment>
<evidence type="ECO:0000313" key="9">
    <source>
        <dbReference type="Proteomes" id="UP000233766"/>
    </source>
</evidence>
<dbReference type="EMBL" id="PJMW01000002">
    <property type="protein sequence ID" value="PKV82223.1"/>
    <property type="molecule type" value="Genomic_DNA"/>
</dbReference>
<feature type="domain" description="TauD/TfdA-like" evidence="7">
    <location>
        <begin position="6"/>
        <end position="260"/>
    </location>
</feature>
<dbReference type="Pfam" id="PF02668">
    <property type="entry name" value="TauD"/>
    <property type="match status" value="1"/>
</dbReference>
<dbReference type="InterPro" id="IPR003819">
    <property type="entry name" value="TauD/TfdA-like"/>
</dbReference>
<keyword evidence="3" id="KW-0479">Metal-binding</keyword>
<evidence type="ECO:0000256" key="5">
    <source>
        <dbReference type="ARBA" id="ARBA00023002"/>
    </source>
</evidence>
<dbReference type="Gene3D" id="3.60.130.10">
    <property type="entry name" value="Clavaminate synthase-like"/>
    <property type="match status" value="1"/>
</dbReference>
<dbReference type="PANTHER" id="PTHR43779:SF2">
    <property type="entry name" value="ALPHA-KETOGLUTARATE-DEPENDENT XANTHINE DIOXYGENASE XAN1"/>
    <property type="match status" value="1"/>
</dbReference>
<keyword evidence="5" id="KW-0560">Oxidoreductase</keyword>
<comment type="cofactor">
    <cofactor evidence="1">
        <name>Fe(2+)</name>
        <dbReference type="ChEBI" id="CHEBI:29033"/>
    </cofactor>
</comment>
<evidence type="ECO:0000256" key="1">
    <source>
        <dbReference type="ARBA" id="ARBA00001954"/>
    </source>
</evidence>
<dbReference type="RefSeq" id="WP_101467817.1">
    <property type="nucleotide sequence ID" value="NZ_PJMW01000002.1"/>
</dbReference>
<reference evidence="8 9" key="1">
    <citation type="submission" date="2017-12" db="EMBL/GenBank/DDBJ databases">
        <title>Sequencing the genomes of 1000 Actinobacteria strains.</title>
        <authorList>
            <person name="Klenk H.-P."/>
        </authorList>
    </citation>
    <scope>NUCLEOTIDE SEQUENCE [LARGE SCALE GENOMIC DNA]</scope>
    <source>
        <strain evidence="8 9">DSM 44489</strain>
    </source>
</reference>
<proteinExistence type="inferred from homology"/>
<organism evidence="8 9">
    <name type="scientific">Nocardia fluminea</name>
    <dbReference type="NCBI Taxonomy" id="134984"/>
    <lineage>
        <taxon>Bacteria</taxon>
        <taxon>Bacillati</taxon>
        <taxon>Actinomycetota</taxon>
        <taxon>Actinomycetes</taxon>
        <taxon>Mycobacteriales</taxon>
        <taxon>Nocardiaceae</taxon>
        <taxon>Nocardia</taxon>
    </lineage>
</organism>
<dbReference type="InterPro" id="IPR042098">
    <property type="entry name" value="TauD-like_sf"/>
</dbReference>
<protein>
    <submittedName>
        <fullName evidence="8">Alpha-ketoglutarate-dependent taurine dioxygenase</fullName>
    </submittedName>
</protein>
<evidence type="ECO:0000256" key="3">
    <source>
        <dbReference type="ARBA" id="ARBA00022723"/>
    </source>
</evidence>
<evidence type="ECO:0000256" key="6">
    <source>
        <dbReference type="ARBA" id="ARBA00023004"/>
    </source>
</evidence>
<sequence length="268" mass="29858">MIHTTALRPAIGVEVTGVADLHDDTVISRCLEALKWRGVLVVRGLHLDDDAQLAFCRELGTVLAPGGREIFTITLDPAKNRAAKYLEGTFFWHIDDTTNEVPAKATVLTARHVAMEGGGTQFASTYAAYENLPEADRKRYEGLRVVHSFEASQRLVHPDPTPEQVADWRTQPTHETALVWEREDGRKSLVIGATADHIVGMAPDESRALLDELLAWSTQERFGYTHDWSVGDLVIWDNTGILHRALPYQASSERELHRTTLAGEEAWA</sequence>